<organism evidence="11">
    <name type="scientific">Calliphora stygia</name>
    <name type="common">Common brown blowfly</name>
    <dbReference type="NCBI Taxonomy" id="145453"/>
    <lineage>
        <taxon>Eukaryota</taxon>
        <taxon>Metazoa</taxon>
        <taxon>Ecdysozoa</taxon>
        <taxon>Arthropoda</taxon>
        <taxon>Hexapoda</taxon>
        <taxon>Insecta</taxon>
        <taxon>Pterygota</taxon>
        <taxon>Neoptera</taxon>
        <taxon>Endopterygota</taxon>
        <taxon>Diptera</taxon>
        <taxon>Brachycera</taxon>
        <taxon>Muscomorpha</taxon>
        <taxon>Oestroidea</taxon>
        <taxon>Calliphoridae</taxon>
        <taxon>Calliphorinae</taxon>
        <taxon>Calliphora</taxon>
    </lineage>
</organism>
<evidence type="ECO:0000256" key="4">
    <source>
        <dbReference type="ARBA" id="ARBA00022692"/>
    </source>
</evidence>
<keyword evidence="6 10" id="KW-1133">Transmembrane helix</keyword>
<accession>A0A068F4S3</accession>
<protein>
    <submittedName>
        <fullName evidence="11">Odorant receptor</fullName>
    </submittedName>
</protein>
<feature type="transmembrane region" description="Helical" evidence="10">
    <location>
        <begin position="76"/>
        <end position="96"/>
    </location>
</feature>
<keyword evidence="9" id="KW-0807">Transducer</keyword>
<dbReference type="GO" id="GO:0004984">
    <property type="term" value="F:olfactory receptor activity"/>
    <property type="evidence" value="ECO:0007669"/>
    <property type="project" value="InterPro"/>
</dbReference>
<feature type="non-terminal residue" evidence="11">
    <location>
        <position position="165"/>
    </location>
</feature>
<evidence type="ECO:0000256" key="10">
    <source>
        <dbReference type="SAM" id="Phobius"/>
    </source>
</evidence>
<keyword evidence="8 11" id="KW-0675">Receptor</keyword>
<dbReference type="GO" id="GO:0005886">
    <property type="term" value="C:plasma membrane"/>
    <property type="evidence" value="ECO:0007669"/>
    <property type="project" value="UniProtKB-SubCell"/>
</dbReference>
<gene>
    <name evidence="11" type="primary">OR108</name>
</gene>
<feature type="non-terminal residue" evidence="11">
    <location>
        <position position="1"/>
    </location>
</feature>
<keyword evidence="2" id="KW-1003">Cell membrane</keyword>
<sequence>SIRVSKLGTDGKKTKADNNQELLRCIQDHKDLLLYRSKLENVISFYMFLQILATSINLCASIVFVILFTTDPLTTAYYFIYFLTMMAEILPVCYYGSVIEIEFQNLTYALFSSNWIDQDDIFKKDLRIFIETTKKELYVMAWLFRINLNTFISVCKNSYSLFALI</sequence>
<evidence type="ECO:0000313" key="11">
    <source>
        <dbReference type="EMBL" id="AID61238.1"/>
    </source>
</evidence>
<keyword evidence="3" id="KW-0716">Sensory transduction</keyword>
<evidence type="ECO:0000256" key="5">
    <source>
        <dbReference type="ARBA" id="ARBA00022725"/>
    </source>
</evidence>
<proteinExistence type="evidence at transcript level"/>
<dbReference type="PANTHER" id="PTHR21137">
    <property type="entry name" value="ODORANT RECEPTOR"/>
    <property type="match status" value="1"/>
</dbReference>
<evidence type="ECO:0000256" key="7">
    <source>
        <dbReference type="ARBA" id="ARBA00023136"/>
    </source>
</evidence>
<dbReference type="GO" id="GO:0007165">
    <property type="term" value="P:signal transduction"/>
    <property type="evidence" value="ECO:0007669"/>
    <property type="project" value="UniProtKB-KW"/>
</dbReference>
<evidence type="ECO:0000256" key="2">
    <source>
        <dbReference type="ARBA" id="ARBA00022475"/>
    </source>
</evidence>
<reference evidence="11" key="1">
    <citation type="journal article" date="2015" name="BMC Genomics">
        <title>Chemosensory genes identified in the antennal transcriptome of the blowfly Calliphora stygia.</title>
        <authorList>
            <person name="Leitch O.J."/>
            <person name="Papanicolaou A."/>
            <person name="Lennard C."/>
            <person name="Kirkbride K.P."/>
            <person name="Anderson A."/>
        </authorList>
    </citation>
    <scope>NUCLEOTIDE SEQUENCE</scope>
</reference>
<feature type="transmembrane region" description="Helical" evidence="10">
    <location>
        <begin position="45"/>
        <end position="70"/>
    </location>
</feature>
<comment type="subcellular location">
    <subcellularLocation>
        <location evidence="1">Cell membrane</location>
        <topology evidence="1">Multi-pass membrane protein</topology>
    </subcellularLocation>
</comment>
<keyword evidence="7 10" id="KW-0472">Membrane</keyword>
<dbReference type="EMBL" id="KJ702084">
    <property type="protein sequence ID" value="AID61238.1"/>
    <property type="molecule type" value="mRNA"/>
</dbReference>
<evidence type="ECO:0000256" key="8">
    <source>
        <dbReference type="ARBA" id="ARBA00023170"/>
    </source>
</evidence>
<evidence type="ECO:0000256" key="1">
    <source>
        <dbReference type="ARBA" id="ARBA00004651"/>
    </source>
</evidence>
<evidence type="ECO:0000256" key="6">
    <source>
        <dbReference type="ARBA" id="ARBA00022989"/>
    </source>
</evidence>
<evidence type="ECO:0000256" key="9">
    <source>
        <dbReference type="ARBA" id="ARBA00023224"/>
    </source>
</evidence>
<dbReference type="GO" id="GO:0005549">
    <property type="term" value="F:odorant binding"/>
    <property type="evidence" value="ECO:0007669"/>
    <property type="project" value="InterPro"/>
</dbReference>
<dbReference type="Pfam" id="PF02949">
    <property type="entry name" value="7tm_6"/>
    <property type="match status" value="1"/>
</dbReference>
<dbReference type="AlphaFoldDB" id="A0A068F4S3"/>
<dbReference type="InterPro" id="IPR004117">
    <property type="entry name" value="7tm6_olfct_rcpt"/>
</dbReference>
<keyword evidence="4 10" id="KW-0812">Transmembrane</keyword>
<name>A0A068F4S3_CALSG</name>
<dbReference type="PANTHER" id="PTHR21137:SF35">
    <property type="entry name" value="ODORANT RECEPTOR 19A-RELATED"/>
    <property type="match status" value="1"/>
</dbReference>
<evidence type="ECO:0000256" key="3">
    <source>
        <dbReference type="ARBA" id="ARBA00022606"/>
    </source>
</evidence>
<keyword evidence="5" id="KW-0552">Olfaction</keyword>